<evidence type="ECO:0000256" key="6">
    <source>
        <dbReference type="ARBA" id="ARBA00022692"/>
    </source>
</evidence>
<evidence type="ECO:0000256" key="22">
    <source>
        <dbReference type="SAM" id="SignalP"/>
    </source>
</evidence>
<keyword evidence="7 22" id="KW-0732">Signal</keyword>
<evidence type="ECO:0000256" key="8">
    <source>
        <dbReference type="ARBA" id="ARBA00022734"/>
    </source>
</evidence>
<dbReference type="OrthoDB" id="1933550at2759"/>
<keyword evidence="14" id="KW-1015">Disulfide bond</keyword>
<evidence type="ECO:0000256" key="5">
    <source>
        <dbReference type="ARBA" id="ARBA00022679"/>
    </source>
</evidence>
<dbReference type="PROSITE" id="PS00108">
    <property type="entry name" value="PROTEIN_KINASE_ST"/>
    <property type="match status" value="1"/>
</dbReference>
<dbReference type="Gene3D" id="3.30.200.20">
    <property type="entry name" value="Phosphorylase Kinase, domain 1"/>
    <property type="match status" value="1"/>
</dbReference>
<evidence type="ECO:0000256" key="9">
    <source>
        <dbReference type="ARBA" id="ARBA00022741"/>
    </source>
</evidence>
<dbReference type="AlphaFoldDB" id="A0A2P6RCS7"/>
<feature type="chain" id="PRO_5015192374" description="Receptor-like serine/threonine-protein kinase" evidence="22">
    <location>
        <begin position="18"/>
        <end position="811"/>
    </location>
</feature>
<name>A0A2P6RCS7_ROSCH</name>
<feature type="transmembrane region" description="Helical" evidence="21">
    <location>
        <begin position="433"/>
        <end position="455"/>
    </location>
</feature>
<dbReference type="Pfam" id="PF08276">
    <property type="entry name" value="PAN_2"/>
    <property type="match status" value="1"/>
</dbReference>
<accession>A0A2P6RCS7</accession>
<dbReference type="PROSITE" id="PS00107">
    <property type="entry name" value="PROTEIN_KINASE_ATP"/>
    <property type="match status" value="1"/>
</dbReference>
<sequence>MLLKSLLLFLLFQFCTCRDTIRWNEQQLKDVDGEVLVSKENNFELGFFSPGVSSHRYVGIWYSQSKISAKTVVWIANRDSPINDTSGVLKMNRYGELALYAYNMENIPIWSTNASQSVQNTDTLNRYVQLLDTGNLVVFRDGRNGSLILWQSFDYPTDTLIPGMKSGLNWKKGLDWHLTSWKSQDDPGKGDYAFRVDPNHNATPQYFVYKGFTKYWRVDAGPWPNFVSNANEMYITLPYKSNAISILKLKDSGLFQHLLWNGADHQWVEMWSSPKYPCDWYGHCGANSKCSPDNINLFECECIPGYEPKSVDGWNRRDGIDGCVSKRVRVSKCRNGEGFVKVARVKDPDTSNVARLRTSMSAKECEQECLKNCSCTAYMSITLERVANCLTWYDDLMDMLVYTGAGRDLYVRVDKISLAEARNSQGFFRSGKVLIPILTALVALLLIIILSVWLLKKKRKTRDYLDAEELEETKRHPELQFFDLNTLIAATDNFSDANKLGQGGFGSVYKGELPNEQKVAIKRLSRTSRQGIEEFKNEVALIARLQHRNLVKLLGCCIKGEERILVLEYMPHKSLDSFLFDNTRRSLLNWEKRFEIINGVARGVLYLHRDSRLRIIHRDLKTSNVLLDAKLDPKISDFGMARIFQGDQLLEKTNRVVGTYGYMSPEYAVFGRFSTKSDVFSFGIILLEIVSGKRNNGSYEMHYSINLIGHVWQLWVEDKVLEIVDSSLLEIYQLDEALRCIQVGLLCVQEDLKDRPAMSAVVFMLSGETSLPSPKQPAFVFRTSSSIVDDPFIPNESYSSNSLTITNMEAR</sequence>
<dbReference type="Gramene" id="PRQ44215">
    <property type="protein sequence ID" value="PRQ44215"/>
    <property type="gene ID" value="RchiOBHm_Chr3g0476761"/>
</dbReference>
<organism evidence="26 27">
    <name type="scientific">Rosa chinensis</name>
    <name type="common">China rose</name>
    <dbReference type="NCBI Taxonomy" id="74649"/>
    <lineage>
        <taxon>Eukaryota</taxon>
        <taxon>Viridiplantae</taxon>
        <taxon>Streptophyta</taxon>
        <taxon>Embryophyta</taxon>
        <taxon>Tracheophyta</taxon>
        <taxon>Spermatophyta</taxon>
        <taxon>Magnoliopsida</taxon>
        <taxon>eudicotyledons</taxon>
        <taxon>Gunneridae</taxon>
        <taxon>Pentapetalae</taxon>
        <taxon>rosids</taxon>
        <taxon>fabids</taxon>
        <taxon>Rosales</taxon>
        <taxon>Rosaceae</taxon>
        <taxon>Rosoideae</taxon>
        <taxon>Rosoideae incertae sedis</taxon>
        <taxon>Rosa</taxon>
    </lineage>
</organism>
<keyword evidence="6 21" id="KW-0812">Transmembrane</keyword>
<dbReference type="OMA" id="MECERIC"/>
<evidence type="ECO:0000256" key="1">
    <source>
        <dbReference type="ARBA" id="ARBA00004251"/>
    </source>
</evidence>
<reference evidence="26 27" key="1">
    <citation type="journal article" date="2018" name="Nat. Genet.">
        <title>The Rosa genome provides new insights in the design of modern roses.</title>
        <authorList>
            <person name="Bendahmane M."/>
        </authorList>
    </citation>
    <scope>NUCLEOTIDE SEQUENCE [LARGE SCALE GENOMIC DNA]</scope>
    <source>
        <strain evidence="27">cv. Old Blush</strain>
    </source>
</reference>
<dbReference type="InterPro" id="IPR000719">
    <property type="entry name" value="Prot_kinase_dom"/>
</dbReference>
<dbReference type="PANTHER" id="PTHR27002">
    <property type="entry name" value="RECEPTOR-LIKE SERINE/THREONINE-PROTEIN KINASE SD1-8"/>
    <property type="match status" value="1"/>
</dbReference>
<dbReference type="GO" id="GO:0005524">
    <property type="term" value="F:ATP binding"/>
    <property type="evidence" value="ECO:0007669"/>
    <property type="project" value="UniProtKB-UniRule"/>
</dbReference>
<evidence type="ECO:0000256" key="2">
    <source>
        <dbReference type="ARBA" id="ARBA00022475"/>
    </source>
</evidence>
<evidence type="ECO:0000256" key="21">
    <source>
        <dbReference type="SAM" id="Phobius"/>
    </source>
</evidence>
<dbReference type="PROSITE" id="PS50011">
    <property type="entry name" value="PROTEIN_KINASE_DOM"/>
    <property type="match status" value="1"/>
</dbReference>
<evidence type="ECO:0000259" key="25">
    <source>
        <dbReference type="PROSITE" id="PS50948"/>
    </source>
</evidence>
<dbReference type="SMART" id="SM00220">
    <property type="entry name" value="S_TKc"/>
    <property type="match status" value="1"/>
</dbReference>
<dbReference type="GO" id="GO:0106310">
    <property type="term" value="F:protein serine kinase activity"/>
    <property type="evidence" value="ECO:0007669"/>
    <property type="project" value="RHEA"/>
</dbReference>
<dbReference type="PROSITE" id="PS50927">
    <property type="entry name" value="BULB_LECTIN"/>
    <property type="match status" value="1"/>
</dbReference>
<feature type="domain" description="Apple" evidence="25">
    <location>
        <begin position="333"/>
        <end position="414"/>
    </location>
</feature>
<dbReference type="Proteomes" id="UP000238479">
    <property type="component" value="Chromosome 3"/>
</dbReference>
<feature type="domain" description="Bulb-type lectin" evidence="24">
    <location>
        <begin position="21"/>
        <end position="151"/>
    </location>
</feature>
<evidence type="ECO:0000256" key="13">
    <source>
        <dbReference type="ARBA" id="ARBA00023136"/>
    </source>
</evidence>
<keyword evidence="10 19" id="KW-0418">Kinase</keyword>
<evidence type="ECO:0000256" key="18">
    <source>
        <dbReference type="ARBA" id="ARBA00048679"/>
    </source>
</evidence>
<evidence type="ECO:0000256" key="7">
    <source>
        <dbReference type="ARBA" id="ARBA00022729"/>
    </source>
</evidence>
<keyword evidence="27" id="KW-1185">Reference proteome</keyword>
<dbReference type="InterPro" id="IPR036426">
    <property type="entry name" value="Bulb-type_lectin_dom_sf"/>
</dbReference>
<keyword evidence="11 19" id="KW-0067">ATP-binding</keyword>
<dbReference type="GO" id="GO:0005886">
    <property type="term" value="C:plasma membrane"/>
    <property type="evidence" value="ECO:0007669"/>
    <property type="project" value="UniProtKB-SubCell"/>
</dbReference>
<evidence type="ECO:0000313" key="27">
    <source>
        <dbReference type="Proteomes" id="UP000238479"/>
    </source>
</evidence>
<dbReference type="Pfam" id="PF01453">
    <property type="entry name" value="B_lectin"/>
    <property type="match status" value="1"/>
</dbReference>
<evidence type="ECO:0000256" key="4">
    <source>
        <dbReference type="ARBA" id="ARBA00022536"/>
    </source>
</evidence>
<dbReference type="PANTHER" id="PTHR27002:SF839">
    <property type="entry name" value="NON-SPECIFIC SERINE_THREONINE PROTEIN KINASE"/>
    <property type="match status" value="1"/>
</dbReference>
<dbReference type="PIRSF" id="PIRSF000641">
    <property type="entry name" value="SRK"/>
    <property type="match status" value="1"/>
</dbReference>
<dbReference type="InterPro" id="IPR011009">
    <property type="entry name" value="Kinase-like_dom_sf"/>
</dbReference>
<dbReference type="InterPro" id="IPR024171">
    <property type="entry name" value="SRK-like_kinase"/>
</dbReference>
<dbReference type="Gene3D" id="1.10.510.10">
    <property type="entry name" value="Transferase(Phosphotransferase) domain 1"/>
    <property type="match status" value="1"/>
</dbReference>
<dbReference type="Gene3D" id="2.90.10.10">
    <property type="entry name" value="Bulb-type lectin domain"/>
    <property type="match status" value="1"/>
</dbReference>
<evidence type="ECO:0000259" key="23">
    <source>
        <dbReference type="PROSITE" id="PS50011"/>
    </source>
</evidence>
<keyword evidence="12 21" id="KW-1133">Transmembrane helix</keyword>
<dbReference type="GO" id="GO:0048544">
    <property type="term" value="P:recognition of pollen"/>
    <property type="evidence" value="ECO:0007669"/>
    <property type="project" value="InterPro"/>
</dbReference>
<dbReference type="GO" id="GO:0030246">
    <property type="term" value="F:carbohydrate binding"/>
    <property type="evidence" value="ECO:0007669"/>
    <property type="project" value="UniProtKB-KW"/>
</dbReference>
<evidence type="ECO:0000256" key="15">
    <source>
        <dbReference type="ARBA" id="ARBA00023170"/>
    </source>
</evidence>
<evidence type="ECO:0000256" key="16">
    <source>
        <dbReference type="ARBA" id="ARBA00023180"/>
    </source>
</evidence>
<comment type="subcellular location">
    <subcellularLocation>
        <location evidence="1">Cell membrane</location>
        <topology evidence="1">Single-pass type I membrane protein</topology>
    </subcellularLocation>
</comment>
<evidence type="ECO:0000256" key="11">
    <source>
        <dbReference type="ARBA" id="ARBA00022840"/>
    </source>
</evidence>
<proteinExistence type="inferred from homology"/>
<evidence type="ECO:0000256" key="19">
    <source>
        <dbReference type="PIRNR" id="PIRNR000641"/>
    </source>
</evidence>
<dbReference type="GO" id="GO:0004674">
    <property type="term" value="F:protein serine/threonine kinase activity"/>
    <property type="evidence" value="ECO:0007669"/>
    <property type="project" value="UniProtKB-KW"/>
</dbReference>
<dbReference type="InterPro" id="IPR017441">
    <property type="entry name" value="Protein_kinase_ATP_BS"/>
</dbReference>
<dbReference type="SMART" id="SM00108">
    <property type="entry name" value="B_lectin"/>
    <property type="match status" value="1"/>
</dbReference>
<dbReference type="InterPro" id="IPR000858">
    <property type="entry name" value="S_locus_glycoprot_dom"/>
</dbReference>
<keyword evidence="4" id="KW-0245">EGF-like domain</keyword>
<dbReference type="CDD" id="cd01098">
    <property type="entry name" value="PAN_AP_plant"/>
    <property type="match status" value="1"/>
</dbReference>
<dbReference type="CDD" id="cd14066">
    <property type="entry name" value="STKc_IRAK"/>
    <property type="match status" value="1"/>
</dbReference>
<evidence type="ECO:0000256" key="20">
    <source>
        <dbReference type="PROSITE-ProRule" id="PRU10141"/>
    </source>
</evidence>
<evidence type="ECO:0000256" key="12">
    <source>
        <dbReference type="ARBA" id="ARBA00022989"/>
    </source>
</evidence>
<dbReference type="InterPro" id="IPR008271">
    <property type="entry name" value="Ser/Thr_kinase_AS"/>
</dbReference>
<keyword evidence="8" id="KW-0430">Lectin</keyword>
<dbReference type="SMART" id="SM00473">
    <property type="entry name" value="PAN_AP"/>
    <property type="match status" value="1"/>
</dbReference>
<feature type="binding site" evidence="20">
    <location>
        <position position="522"/>
    </location>
    <ligand>
        <name>ATP</name>
        <dbReference type="ChEBI" id="CHEBI:30616"/>
    </ligand>
</feature>
<comment type="caution">
    <text evidence="26">The sequence shown here is derived from an EMBL/GenBank/DDBJ whole genome shotgun (WGS) entry which is preliminary data.</text>
</comment>
<dbReference type="InterPro" id="IPR001480">
    <property type="entry name" value="Bulb-type_lectin_dom"/>
</dbReference>
<comment type="catalytic activity">
    <reaction evidence="17 19">
        <text>L-threonyl-[protein] + ATP = O-phospho-L-threonyl-[protein] + ADP + H(+)</text>
        <dbReference type="Rhea" id="RHEA:46608"/>
        <dbReference type="Rhea" id="RHEA-COMP:11060"/>
        <dbReference type="Rhea" id="RHEA-COMP:11605"/>
        <dbReference type="ChEBI" id="CHEBI:15378"/>
        <dbReference type="ChEBI" id="CHEBI:30013"/>
        <dbReference type="ChEBI" id="CHEBI:30616"/>
        <dbReference type="ChEBI" id="CHEBI:61977"/>
        <dbReference type="ChEBI" id="CHEBI:456216"/>
        <dbReference type="EC" id="2.7.11.1"/>
    </reaction>
</comment>
<keyword evidence="13 21" id="KW-0472">Membrane</keyword>
<protein>
    <recommendedName>
        <fullName evidence="19">Receptor-like serine/threonine-protein kinase</fullName>
        <ecNumber evidence="19">2.7.11.1</ecNumber>
    </recommendedName>
</protein>
<dbReference type="InterPro" id="IPR003609">
    <property type="entry name" value="Pan_app"/>
</dbReference>
<dbReference type="InterPro" id="IPR001245">
    <property type="entry name" value="Ser-Thr/Tyr_kinase_cat_dom"/>
</dbReference>
<dbReference type="PROSITE" id="PS50948">
    <property type="entry name" value="PAN"/>
    <property type="match status" value="1"/>
</dbReference>
<keyword evidence="15" id="KW-0675">Receptor</keyword>
<keyword evidence="2" id="KW-1003">Cell membrane</keyword>
<gene>
    <name evidence="26" type="ORF">RchiOBHm_Chr3g0476761</name>
</gene>
<keyword evidence="16" id="KW-0325">Glycoprotein</keyword>
<evidence type="ECO:0000259" key="24">
    <source>
        <dbReference type="PROSITE" id="PS50927"/>
    </source>
</evidence>
<evidence type="ECO:0000313" key="26">
    <source>
        <dbReference type="EMBL" id="PRQ44215.1"/>
    </source>
</evidence>
<keyword evidence="5 19" id="KW-0808">Transferase</keyword>
<dbReference type="CDD" id="cd00028">
    <property type="entry name" value="B_lectin"/>
    <property type="match status" value="1"/>
</dbReference>
<evidence type="ECO:0000256" key="3">
    <source>
        <dbReference type="ARBA" id="ARBA00022527"/>
    </source>
</evidence>
<dbReference type="EC" id="2.7.11.1" evidence="19"/>
<dbReference type="Pfam" id="PF07714">
    <property type="entry name" value="PK_Tyr_Ser-Thr"/>
    <property type="match status" value="1"/>
</dbReference>
<dbReference type="SUPFAM" id="SSF56112">
    <property type="entry name" value="Protein kinase-like (PK-like)"/>
    <property type="match status" value="1"/>
</dbReference>
<evidence type="ECO:0000256" key="17">
    <source>
        <dbReference type="ARBA" id="ARBA00047899"/>
    </source>
</evidence>
<feature type="signal peptide" evidence="22">
    <location>
        <begin position="1"/>
        <end position="17"/>
    </location>
</feature>
<evidence type="ECO:0000256" key="14">
    <source>
        <dbReference type="ARBA" id="ARBA00023157"/>
    </source>
</evidence>
<keyword evidence="9 19" id="KW-0547">Nucleotide-binding</keyword>
<evidence type="ECO:0000256" key="10">
    <source>
        <dbReference type="ARBA" id="ARBA00022777"/>
    </source>
</evidence>
<dbReference type="FunFam" id="2.90.10.10:FF:000005">
    <property type="entry name" value="G-type lectin S-receptor-like serine/threonine-protein kinase"/>
    <property type="match status" value="1"/>
</dbReference>
<comment type="catalytic activity">
    <reaction evidence="18 19">
        <text>L-seryl-[protein] + ATP = O-phospho-L-seryl-[protein] + ADP + H(+)</text>
        <dbReference type="Rhea" id="RHEA:17989"/>
        <dbReference type="Rhea" id="RHEA-COMP:9863"/>
        <dbReference type="Rhea" id="RHEA-COMP:11604"/>
        <dbReference type="ChEBI" id="CHEBI:15378"/>
        <dbReference type="ChEBI" id="CHEBI:29999"/>
        <dbReference type="ChEBI" id="CHEBI:30616"/>
        <dbReference type="ChEBI" id="CHEBI:83421"/>
        <dbReference type="ChEBI" id="CHEBI:456216"/>
        <dbReference type="EC" id="2.7.11.1"/>
    </reaction>
</comment>
<dbReference type="SUPFAM" id="SSF51110">
    <property type="entry name" value="alpha-D-mannose-specific plant lectins"/>
    <property type="match status" value="1"/>
</dbReference>
<dbReference type="Pfam" id="PF00954">
    <property type="entry name" value="S_locus_glycop"/>
    <property type="match status" value="1"/>
</dbReference>
<feature type="domain" description="Protein kinase" evidence="23">
    <location>
        <begin position="494"/>
        <end position="779"/>
    </location>
</feature>
<dbReference type="EMBL" id="PDCK01000041">
    <property type="protein sequence ID" value="PRQ44215.1"/>
    <property type="molecule type" value="Genomic_DNA"/>
</dbReference>
<dbReference type="FunFam" id="1.10.510.10:FF:000060">
    <property type="entry name" value="G-type lectin S-receptor-like serine/threonine-protein kinase"/>
    <property type="match status" value="1"/>
</dbReference>
<keyword evidence="3 19" id="KW-0723">Serine/threonine-protein kinase</keyword>
<comment type="similarity">
    <text evidence="19">Belongs to the protein kinase superfamily. Ser/Thr protein kinase family.</text>
</comment>
<dbReference type="FunFam" id="3.30.200.20:FF:000330">
    <property type="entry name" value="G-type lectin S-receptor-like serine/threonine-protein kinase At4g03230"/>
    <property type="match status" value="1"/>
</dbReference>